<gene>
    <name evidence="4" type="ORF">BI350_11955</name>
</gene>
<dbReference type="Proteomes" id="UP000185746">
    <property type="component" value="Chromosome"/>
</dbReference>
<evidence type="ECO:0000256" key="1">
    <source>
        <dbReference type="SAM" id="MobiDB-lite"/>
    </source>
</evidence>
<accession>A0A1D8JHK4</accession>
<dbReference type="KEGG" id="surl:BI350_11955"/>
<feature type="transmembrane region" description="Helical" evidence="2">
    <location>
        <begin position="106"/>
        <end position="124"/>
    </location>
</feature>
<keyword evidence="2" id="KW-0812">Transmembrane</keyword>
<dbReference type="AlphaFoldDB" id="A0A1D8JHK4"/>
<feature type="region of interest" description="Disordered" evidence="1">
    <location>
        <begin position="40"/>
        <end position="75"/>
    </location>
</feature>
<dbReference type="EMBL" id="CP017560">
    <property type="protein sequence ID" value="AOV08176.1"/>
    <property type="molecule type" value="Genomic_DNA"/>
</dbReference>
<protein>
    <submittedName>
        <fullName evidence="4">Preprotein translocase subunit Tim44</fullName>
    </submittedName>
</protein>
<keyword evidence="3" id="KW-0732">Signal</keyword>
<feature type="transmembrane region" description="Helical" evidence="2">
    <location>
        <begin position="80"/>
        <end position="99"/>
    </location>
</feature>
<feature type="signal peptide" evidence="3">
    <location>
        <begin position="1"/>
        <end position="21"/>
    </location>
</feature>
<dbReference type="RefSeq" id="WP_075528326.1">
    <property type="nucleotide sequence ID" value="NZ_CP017560.1"/>
</dbReference>
<keyword evidence="2" id="KW-1133">Transmembrane helix</keyword>
<evidence type="ECO:0000313" key="5">
    <source>
        <dbReference type="Proteomes" id="UP000185746"/>
    </source>
</evidence>
<evidence type="ECO:0000256" key="3">
    <source>
        <dbReference type="SAM" id="SignalP"/>
    </source>
</evidence>
<feature type="compositionally biased region" description="Low complexity" evidence="1">
    <location>
        <begin position="64"/>
        <end position="73"/>
    </location>
</feature>
<keyword evidence="2" id="KW-0472">Membrane</keyword>
<reference evidence="4 5" key="1">
    <citation type="submission" date="2016-09" db="EMBL/GenBank/DDBJ databases">
        <title>Complete genome sequence of the Lysinibacillus sphaericus LMG 22257, a specie of Bacillus with ureolytic activity that can effectively biodeposit calcium carbonate.</title>
        <authorList>
            <person name="Yan W."/>
        </authorList>
    </citation>
    <scope>NUCLEOTIDE SEQUENCE [LARGE SCALE GENOMIC DNA]</scope>
    <source>
        <strain evidence="4 5">LMG 22257</strain>
    </source>
</reference>
<evidence type="ECO:0000313" key="4">
    <source>
        <dbReference type="EMBL" id="AOV08176.1"/>
    </source>
</evidence>
<feature type="chain" id="PRO_5038631361" evidence="3">
    <location>
        <begin position="22"/>
        <end position="145"/>
    </location>
</feature>
<sequence>MKKLFAAFLAITLLFSPIGNFIFNDSPVAEAKRYKSGKKNFNIDKQKQQPNQSNIQKQKENDNKNNTVQNNKKPSTGGGLMKGLLVGGLAGLLFGSLFANMGMLGSVLGFLINAFAIIILVVLIKKVFNLLSARKKEEDARPWNR</sequence>
<name>A0A1D8JHK4_9BACL</name>
<evidence type="ECO:0000256" key="2">
    <source>
        <dbReference type="SAM" id="Phobius"/>
    </source>
</evidence>
<proteinExistence type="predicted"/>
<keyword evidence="5" id="KW-1185">Reference proteome</keyword>
<organism evidence="4 5">
    <name type="scientific">Sporosarcina ureilytica</name>
    <dbReference type="NCBI Taxonomy" id="298596"/>
    <lineage>
        <taxon>Bacteria</taxon>
        <taxon>Bacillati</taxon>
        <taxon>Bacillota</taxon>
        <taxon>Bacilli</taxon>
        <taxon>Bacillales</taxon>
        <taxon>Caryophanaceae</taxon>
        <taxon>Sporosarcina</taxon>
    </lineage>
</organism>